<evidence type="ECO:0000259" key="2">
    <source>
        <dbReference type="Pfam" id="PF01738"/>
    </source>
</evidence>
<evidence type="ECO:0000256" key="1">
    <source>
        <dbReference type="ARBA" id="ARBA00008645"/>
    </source>
</evidence>
<dbReference type="RefSeq" id="WP_310364857.1">
    <property type="nucleotide sequence ID" value="NZ_JAVDYB010000001.1"/>
</dbReference>
<dbReference type="InterPro" id="IPR029058">
    <property type="entry name" value="AB_hydrolase_fold"/>
</dbReference>
<dbReference type="SUPFAM" id="SSF53474">
    <property type="entry name" value="alpha/beta-Hydrolases"/>
    <property type="match status" value="1"/>
</dbReference>
<proteinExistence type="inferred from homology"/>
<dbReference type="InterPro" id="IPR002925">
    <property type="entry name" value="Dienelactn_hydro"/>
</dbReference>
<dbReference type="AlphaFoldDB" id="A0AAE4C9G0"/>
<organism evidence="3 4">
    <name type="scientific">Catenuloplanes atrovinosus</name>
    <dbReference type="NCBI Taxonomy" id="137266"/>
    <lineage>
        <taxon>Bacteria</taxon>
        <taxon>Bacillati</taxon>
        <taxon>Actinomycetota</taxon>
        <taxon>Actinomycetes</taxon>
        <taxon>Micromonosporales</taxon>
        <taxon>Micromonosporaceae</taxon>
        <taxon>Catenuloplanes</taxon>
    </lineage>
</organism>
<dbReference type="InterPro" id="IPR050261">
    <property type="entry name" value="FrsA_esterase"/>
</dbReference>
<dbReference type="Gene3D" id="3.40.50.1820">
    <property type="entry name" value="alpha/beta hydrolase"/>
    <property type="match status" value="1"/>
</dbReference>
<comment type="similarity">
    <text evidence="1">Belongs to the AB hydrolase superfamily.</text>
</comment>
<evidence type="ECO:0000313" key="3">
    <source>
        <dbReference type="EMBL" id="MDR7274769.1"/>
    </source>
</evidence>
<sequence length="241" mass="25299">MTEPTYLSPFVLPVTPVAPERRDPIDLYLPAGDGPHPAVVLVHGGPIPPEMRPSPRHWPVFQGYGALVASRGAVGAVVDHPLTTPADYPVAAAALADAIETVRADPRVDGERIAVWYFSGGGLLAADLLREPPSWLRCAALSYPLLEPFPGMEVDPAFRPAEAVASAGELPIVLVRAGQEHPFIAGTVATFVTAAQASGADLRIIDVPNGRHSFDIVDDTDESRAAIDAAVTTVLAALAGR</sequence>
<dbReference type="PANTHER" id="PTHR22946">
    <property type="entry name" value="DIENELACTONE HYDROLASE DOMAIN-CONTAINING PROTEIN-RELATED"/>
    <property type="match status" value="1"/>
</dbReference>
<comment type="caution">
    <text evidence="3">The sequence shown here is derived from an EMBL/GenBank/DDBJ whole genome shotgun (WGS) entry which is preliminary data.</text>
</comment>
<name>A0AAE4C9G0_9ACTN</name>
<protein>
    <submittedName>
        <fullName evidence="3">Dienelactone hydrolase</fullName>
    </submittedName>
</protein>
<evidence type="ECO:0000313" key="4">
    <source>
        <dbReference type="Proteomes" id="UP001183643"/>
    </source>
</evidence>
<dbReference type="Pfam" id="PF01738">
    <property type="entry name" value="DLH"/>
    <property type="match status" value="1"/>
</dbReference>
<feature type="domain" description="Dienelactone hydrolase" evidence="2">
    <location>
        <begin position="94"/>
        <end position="230"/>
    </location>
</feature>
<dbReference type="Proteomes" id="UP001183643">
    <property type="component" value="Unassembled WGS sequence"/>
</dbReference>
<gene>
    <name evidence="3" type="ORF">J2S41_001547</name>
</gene>
<accession>A0AAE4C9G0</accession>
<dbReference type="EMBL" id="JAVDYB010000001">
    <property type="protein sequence ID" value="MDR7274769.1"/>
    <property type="molecule type" value="Genomic_DNA"/>
</dbReference>
<keyword evidence="4" id="KW-1185">Reference proteome</keyword>
<keyword evidence="3" id="KW-0378">Hydrolase</keyword>
<dbReference type="GO" id="GO:0016787">
    <property type="term" value="F:hydrolase activity"/>
    <property type="evidence" value="ECO:0007669"/>
    <property type="project" value="UniProtKB-KW"/>
</dbReference>
<reference evidence="3" key="1">
    <citation type="submission" date="2023-07" db="EMBL/GenBank/DDBJ databases">
        <title>Sequencing the genomes of 1000 actinobacteria strains.</title>
        <authorList>
            <person name="Klenk H.-P."/>
        </authorList>
    </citation>
    <scope>NUCLEOTIDE SEQUENCE</scope>
    <source>
        <strain evidence="3">DSM 44707</strain>
    </source>
</reference>